<dbReference type="GO" id="GO:0030154">
    <property type="term" value="P:cell differentiation"/>
    <property type="evidence" value="ECO:0007669"/>
    <property type="project" value="TreeGrafter"/>
</dbReference>
<dbReference type="InterPro" id="IPR001356">
    <property type="entry name" value="HD"/>
</dbReference>
<evidence type="ECO:0000313" key="9">
    <source>
        <dbReference type="EnsemblMetazoa" id="Aqu2.1.40621_001"/>
    </source>
</evidence>
<dbReference type="CDD" id="cd00086">
    <property type="entry name" value="homeodomain"/>
    <property type="match status" value="1"/>
</dbReference>
<dbReference type="Gene3D" id="1.10.10.60">
    <property type="entry name" value="Homeodomain-like"/>
    <property type="match status" value="1"/>
</dbReference>
<feature type="compositionally biased region" description="Low complexity" evidence="7">
    <location>
        <begin position="94"/>
        <end position="105"/>
    </location>
</feature>
<dbReference type="GO" id="GO:0005634">
    <property type="term" value="C:nucleus"/>
    <property type="evidence" value="ECO:0007669"/>
    <property type="project" value="UniProtKB-SubCell"/>
</dbReference>
<dbReference type="AlphaFoldDB" id="A0A1X7VJU1"/>
<protein>
    <recommendedName>
        <fullName evidence="8">Homeobox domain-containing protein</fullName>
    </recommendedName>
</protein>
<dbReference type="PROSITE" id="PS50071">
    <property type="entry name" value="HOMEOBOX_2"/>
    <property type="match status" value="1"/>
</dbReference>
<dbReference type="InterPro" id="IPR020479">
    <property type="entry name" value="HD_metazoa"/>
</dbReference>
<dbReference type="PRINTS" id="PR00024">
    <property type="entry name" value="HOMEOBOX"/>
</dbReference>
<evidence type="ECO:0000256" key="6">
    <source>
        <dbReference type="RuleBase" id="RU000682"/>
    </source>
</evidence>
<dbReference type="PROSITE" id="PS00027">
    <property type="entry name" value="HOMEOBOX_1"/>
    <property type="match status" value="1"/>
</dbReference>
<accession>A0A1X7VJU1</accession>
<evidence type="ECO:0000256" key="3">
    <source>
        <dbReference type="ARBA" id="ARBA00023155"/>
    </source>
</evidence>
<keyword evidence="4 5" id="KW-0539">Nucleus</keyword>
<evidence type="ECO:0000256" key="4">
    <source>
        <dbReference type="ARBA" id="ARBA00023242"/>
    </source>
</evidence>
<sequence>MSSGKKKSFMICDILDDIYTSDSSRPSSTELQVHPHIVHSSSVIYTASAAPSHIEGGLVGGEGDECSPGTDSGLGDCKPEAIRPESPTQHEPDSPSSSQSSEQGSTGAAKTRKRRPRGLFSHAQIYELERRYALQKYLTAHEREQLANMLRLTETQVKIWFQNRRYKNKRQQLENARLSPKSAVAACSKTSDLFPSAIPPPPPLHSIAAAPSDIKLPSTTPAFPVNSPLSLNLTHAPPSALPIGVVATSLITPSGTQSPLYSITGPPPSLPPPSDYSFRYPSGHPPPIMNIKSTPPSLPKSMYYPAVAAAYGGSVTSVNATIPSGSYVSSICSCTTMPYQPLPRVPSPATSVTSIRKLIDAHQ</sequence>
<keyword evidence="3 5" id="KW-0371">Homeobox</keyword>
<reference evidence="9" key="1">
    <citation type="submission" date="2017-05" db="UniProtKB">
        <authorList>
            <consortium name="EnsemblMetazoa"/>
        </authorList>
    </citation>
    <scope>IDENTIFICATION</scope>
</reference>
<dbReference type="GO" id="GO:0000978">
    <property type="term" value="F:RNA polymerase II cis-regulatory region sequence-specific DNA binding"/>
    <property type="evidence" value="ECO:0007669"/>
    <property type="project" value="TreeGrafter"/>
</dbReference>
<dbReference type="FunCoup" id="A0A1X7VJU1">
    <property type="interactions" value="12"/>
</dbReference>
<dbReference type="SUPFAM" id="SSF46689">
    <property type="entry name" value="Homeodomain-like"/>
    <property type="match status" value="1"/>
</dbReference>
<dbReference type="Pfam" id="PF00046">
    <property type="entry name" value="Homeodomain"/>
    <property type="match status" value="1"/>
</dbReference>
<feature type="DNA-binding region" description="Homeobox" evidence="5">
    <location>
        <begin position="113"/>
        <end position="172"/>
    </location>
</feature>
<name>A0A1X7VJU1_AMPQE</name>
<keyword evidence="2 5" id="KW-0238">DNA-binding</keyword>
<dbReference type="eggNOG" id="KOG0842">
    <property type="taxonomic scope" value="Eukaryota"/>
</dbReference>
<dbReference type="InterPro" id="IPR050394">
    <property type="entry name" value="Homeobox_NK-like"/>
</dbReference>
<proteinExistence type="predicted"/>
<dbReference type="OrthoDB" id="6159439at2759"/>
<dbReference type="SMART" id="SM00389">
    <property type="entry name" value="HOX"/>
    <property type="match status" value="1"/>
</dbReference>
<dbReference type="GO" id="GO:0000981">
    <property type="term" value="F:DNA-binding transcription factor activity, RNA polymerase II-specific"/>
    <property type="evidence" value="ECO:0007669"/>
    <property type="project" value="InterPro"/>
</dbReference>
<organism evidence="9">
    <name type="scientific">Amphimedon queenslandica</name>
    <name type="common">Sponge</name>
    <dbReference type="NCBI Taxonomy" id="400682"/>
    <lineage>
        <taxon>Eukaryota</taxon>
        <taxon>Metazoa</taxon>
        <taxon>Porifera</taxon>
        <taxon>Demospongiae</taxon>
        <taxon>Heteroscleromorpha</taxon>
        <taxon>Haplosclerida</taxon>
        <taxon>Niphatidae</taxon>
        <taxon>Amphimedon</taxon>
    </lineage>
</organism>
<dbReference type="PANTHER" id="PTHR24340">
    <property type="entry name" value="HOMEOBOX PROTEIN NKX"/>
    <property type="match status" value="1"/>
</dbReference>
<evidence type="ECO:0000256" key="1">
    <source>
        <dbReference type="ARBA" id="ARBA00004123"/>
    </source>
</evidence>
<dbReference type="InParanoid" id="A0A1X7VJU1"/>
<dbReference type="STRING" id="400682.A0A1X7VJU1"/>
<evidence type="ECO:0000256" key="5">
    <source>
        <dbReference type="PROSITE-ProRule" id="PRU00108"/>
    </source>
</evidence>
<feature type="region of interest" description="Disordered" evidence="7">
    <location>
        <begin position="55"/>
        <end position="118"/>
    </location>
</feature>
<comment type="subcellular location">
    <subcellularLocation>
        <location evidence="1 5 6">Nucleus</location>
    </subcellularLocation>
</comment>
<dbReference type="InterPro" id="IPR009057">
    <property type="entry name" value="Homeodomain-like_sf"/>
</dbReference>
<evidence type="ECO:0000256" key="2">
    <source>
        <dbReference type="ARBA" id="ARBA00023125"/>
    </source>
</evidence>
<dbReference type="EnsemblMetazoa" id="Aqu2.1.40621_001">
    <property type="protein sequence ID" value="Aqu2.1.40621_001"/>
    <property type="gene ID" value="Aqu2.1.40621"/>
</dbReference>
<feature type="domain" description="Homeobox" evidence="8">
    <location>
        <begin position="111"/>
        <end position="171"/>
    </location>
</feature>
<dbReference type="InterPro" id="IPR017970">
    <property type="entry name" value="Homeobox_CS"/>
</dbReference>
<evidence type="ECO:0000259" key="8">
    <source>
        <dbReference type="PROSITE" id="PS50071"/>
    </source>
</evidence>
<evidence type="ECO:0000256" key="7">
    <source>
        <dbReference type="SAM" id="MobiDB-lite"/>
    </source>
</evidence>
<feature type="compositionally biased region" description="Basic and acidic residues" evidence="7">
    <location>
        <begin position="77"/>
        <end position="93"/>
    </location>
</feature>